<reference evidence="1" key="1">
    <citation type="submission" date="2022-10" db="EMBL/GenBank/DDBJ databases">
        <title>Genome Sequence of Xylaria curta.</title>
        <authorList>
            <person name="Buettner E."/>
        </authorList>
    </citation>
    <scope>NUCLEOTIDE SEQUENCE</scope>
    <source>
        <strain evidence="1">Babe10</strain>
    </source>
</reference>
<dbReference type="Proteomes" id="UP001143856">
    <property type="component" value="Unassembled WGS sequence"/>
</dbReference>
<dbReference type="EMBL" id="JAPDGR010000977">
    <property type="protein sequence ID" value="KAJ2986235.1"/>
    <property type="molecule type" value="Genomic_DNA"/>
</dbReference>
<keyword evidence="2" id="KW-1185">Reference proteome</keyword>
<gene>
    <name evidence="1" type="ORF">NUW58_g5122</name>
</gene>
<name>A0ACC1P3W5_9PEZI</name>
<protein>
    <submittedName>
        <fullName evidence="1">Uncharacterized protein</fullName>
    </submittedName>
</protein>
<sequence length="532" mass="57678">MSEFLGSRISLISKSDIRYSGILHEINSEESTVSLESVKSYGTEGRRGNPSEEVAASEQIYEYIVFRGSDVKDLRIEQAPAAPKENQPPPVPDDPAIVGARTRPAGAVPPGPHGPPSQGPGPAGFAQNPYAPNFYPPPPGQWGRGGPGPGPGPGSGPRDRVVELGASENGMGTQPSSQTTAQPEVEEANTANLEPREGSDGARKYRLEVVQQPLRARMCGFGDKDRRPITPPPCIRLVVMDKLSGKEVDCNEVEHQHYVLHVDLWSEDGAKEVNLVKHSQQSPSISSTHPSSFREVVEGGQSSVYGFQAIVPSSRDFTQPPNAPYPHQMAPYQSDPYSQGQYSYPQQVQSYGYPQGGYRDMAAVAPLPSQAMYGPRYSHDMSAGAMAQGRLMGQQQPNGGMYTRNLIGSLAASASRLQDPSDKIGIWFILQDLSVRTEGWFRLRFSFINLRRLGGTSNGASDAELLNRGRAPVLAYAFSEKFQVYSAKKFPGVCESTQLSKTFALQGVKIPIRKDQEGKAGKGGRGSDEEEE</sequence>
<accession>A0ACC1P3W5</accession>
<proteinExistence type="predicted"/>
<organism evidence="1 2">
    <name type="scientific">Xylaria curta</name>
    <dbReference type="NCBI Taxonomy" id="42375"/>
    <lineage>
        <taxon>Eukaryota</taxon>
        <taxon>Fungi</taxon>
        <taxon>Dikarya</taxon>
        <taxon>Ascomycota</taxon>
        <taxon>Pezizomycotina</taxon>
        <taxon>Sordariomycetes</taxon>
        <taxon>Xylariomycetidae</taxon>
        <taxon>Xylariales</taxon>
        <taxon>Xylariaceae</taxon>
        <taxon>Xylaria</taxon>
    </lineage>
</organism>
<evidence type="ECO:0000313" key="1">
    <source>
        <dbReference type="EMBL" id="KAJ2986235.1"/>
    </source>
</evidence>
<comment type="caution">
    <text evidence="1">The sequence shown here is derived from an EMBL/GenBank/DDBJ whole genome shotgun (WGS) entry which is preliminary data.</text>
</comment>
<evidence type="ECO:0000313" key="2">
    <source>
        <dbReference type="Proteomes" id="UP001143856"/>
    </source>
</evidence>